<evidence type="ECO:0000313" key="2">
    <source>
        <dbReference type="EMBL" id="OWR48050.1"/>
    </source>
</evidence>
<reference evidence="2 3" key="1">
    <citation type="journal article" date="2011" name="Cell">
        <title>The monarch butterfly genome yields insights into long-distance migration.</title>
        <authorList>
            <person name="Zhan S."/>
            <person name="Merlin C."/>
            <person name="Boore J.L."/>
            <person name="Reppert S.M."/>
        </authorList>
    </citation>
    <scope>NUCLEOTIDE SEQUENCE [LARGE SCALE GENOMIC DNA]</scope>
    <source>
        <strain evidence="2">F-2</strain>
    </source>
</reference>
<dbReference type="KEGG" id="dpl:KGM_209432"/>
<feature type="transmembrane region" description="Helical" evidence="1">
    <location>
        <begin position="40"/>
        <end position="60"/>
    </location>
</feature>
<dbReference type="EMBL" id="AGBW02010684">
    <property type="protein sequence ID" value="OWR48050.1"/>
    <property type="molecule type" value="Genomic_DNA"/>
</dbReference>
<accession>A0A212F2U1</accession>
<name>A0A212F2U1_DANPL</name>
<proteinExistence type="predicted"/>
<dbReference type="AlphaFoldDB" id="A0A212F2U1"/>
<dbReference type="Pfam" id="PF02285">
    <property type="entry name" value="COX8"/>
    <property type="match status" value="1"/>
</dbReference>
<keyword evidence="3" id="KW-1185">Reference proteome</keyword>
<evidence type="ECO:0000313" key="3">
    <source>
        <dbReference type="Proteomes" id="UP000007151"/>
    </source>
</evidence>
<dbReference type="GO" id="GO:0005739">
    <property type="term" value="C:mitochondrion"/>
    <property type="evidence" value="ECO:0007669"/>
    <property type="project" value="GOC"/>
</dbReference>
<dbReference type="Proteomes" id="UP000007151">
    <property type="component" value="Unassembled WGS sequence"/>
</dbReference>
<keyword evidence="1" id="KW-0812">Transmembrane</keyword>
<dbReference type="UniPathway" id="UPA00705"/>
<sequence>MLGIRSVLKSNTQLIKNAVVQRNMSGLSTPARNKVTRGELIFLSGLMVVSWLSIPAYVLVNIKNYREKN</sequence>
<gene>
    <name evidence="2" type="ORF">KGM_209432</name>
</gene>
<evidence type="ECO:0000256" key="1">
    <source>
        <dbReference type="SAM" id="Phobius"/>
    </source>
</evidence>
<dbReference type="InterPro" id="IPR003205">
    <property type="entry name" value="Cyt_c_oxidase_su8"/>
</dbReference>
<protein>
    <submittedName>
        <fullName evidence="2">Uncharacterized protein</fullName>
    </submittedName>
</protein>
<comment type="caution">
    <text evidence="2">The sequence shown here is derived from an EMBL/GenBank/DDBJ whole genome shotgun (WGS) entry which is preliminary data.</text>
</comment>
<organism evidence="2 3">
    <name type="scientific">Danaus plexippus plexippus</name>
    <dbReference type="NCBI Taxonomy" id="278856"/>
    <lineage>
        <taxon>Eukaryota</taxon>
        <taxon>Metazoa</taxon>
        <taxon>Ecdysozoa</taxon>
        <taxon>Arthropoda</taxon>
        <taxon>Hexapoda</taxon>
        <taxon>Insecta</taxon>
        <taxon>Pterygota</taxon>
        <taxon>Neoptera</taxon>
        <taxon>Endopterygota</taxon>
        <taxon>Lepidoptera</taxon>
        <taxon>Glossata</taxon>
        <taxon>Ditrysia</taxon>
        <taxon>Papilionoidea</taxon>
        <taxon>Nymphalidae</taxon>
        <taxon>Danainae</taxon>
        <taxon>Danaini</taxon>
        <taxon>Danaina</taxon>
        <taxon>Danaus</taxon>
        <taxon>Danaus</taxon>
    </lineage>
</organism>
<dbReference type="GO" id="GO:0006123">
    <property type="term" value="P:mitochondrial electron transport, cytochrome c to oxygen"/>
    <property type="evidence" value="ECO:0007669"/>
    <property type="project" value="InterPro"/>
</dbReference>
<keyword evidence="1" id="KW-1133">Transmembrane helix</keyword>
<dbReference type="InParanoid" id="A0A212F2U1"/>
<keyword evidence="1" id="KW-0472">Membrane</keyword>